<keyword evidence="6" id="KW-0808">Transferase</keyword>
<feature type="transmembrane region" description="Helical" evidence="6">
    <location>
        <begin position="123"/>
        <end position="142"/>
    </location>
</feature>
<keyword evidence="7" id="KW-0175">Coiled coil</keyword>
<sequence>MKSKIINTAIILLSIVVLLGYMFFVDGVDNIASVFLKANLWWLAAGACCMVLYWVCEAFILHASVSCFDTHMRYRDTFKTTMIGQFFNCVTPSSTGGQPMQAYYMNRIGVGVGYATSALLIRFIVYQIGLTLFSIVVLIFKYQEFAAEISGFKYLIIFGFTVNTVVAIMLLIVGFTKTFAKKVIRGLTKLLAKLHLVKRLEKRLEQVDKEVDSFHEGFQIIKKHKMRIFVMLILTLFQLFFFFLVPVMIYCSFGLPLSSLFTMIAAGSCVQMASCFIPLPGAAGGAELSFFMLFKLFFPSDQLSTAILLWRLFTFYLPILVGMVFSRDLFGKKIIREPQENLEL</sequence>
<feature type="transmembrane region" description="Helical" evidence="6">
    <location>
        <begin position="40"/>
        <end position="65"/>
    </location>
</feature>
<name>C0EEZ8_9FIRM</name>
<accession>C0EEZ8</accession>
<evidence type="ECO:0000256" key="4">
    <source>
        <dbReference type="ARBA" id="ARBA00022989"/>
    </source>
</evidence>
<dbReference type="PANTHER" id="PTHR37693">
    <property type="entry name" value="PHOSPHATIDYLGLYCEROL LYSYLTRANSFERASE"/>
    <property type="match status" value="1"/>
</dbReference>
<dbReference type="eggNOG" id="COG0392">
    <property type="taxonomic scope" value="Bacteria"/>
</dbReference>
<dbReference type="Pfam" id="PF03706">
    <property type="entry name" value="LPG_synthase_TM"/>
    <property type="match status" value="1"/>
</dbReference>
<evidence type="ECO:0000256" key="2">
    <source>
        <dbReference type="ARBA" id="ARBA00022475"/>
    </source>
</evidence>
<feature type="transmembrane region" description="Helical" evidence="6">
    <location>
        <begin position="154"/>
        <end position="175"/>
    </location>
</feature>
<feature type="coiled-coil region" evidence="7">
    <location>
        <begin position="190"/>
        <end position="217"/>
    </location>
</feature>
<dbReference type="Proteomes" id="UP000003340">
    <property type="component" value="Unassembled WGS sequence"/>
</dbReference>
<dbReference type="GO" id="GO:0050071">
    <property type="term" value="F:phosphatidylglycerol lysyltransferase activity"/>
    <property type="evidence" value="ECO:0007669"/>
    <property type="project" value="UniProtKB-EC"/>
</dbReference>
<reference evidence="8 9" key="1">
    <citation type="submission" date="2009-01" db="EMBL/GenBank/DDBJ databases">
        <authorList>
            <person name="Fulton L."/>
            <person name="Clifton S."/>
            <person name="Fulton B."/>
            <person name="Xu J."/>
            <person name="Minx P."/>
            <person name="Pepin K.H."/>
            <person name="Johnson M."/>
            <person name="Bhonagiri V."/>
            <person name="Nash W.E."/>
            <person name="Mardis E.R."/>
            <person name="Wilson R.K."/>
        </authorList>
    </citation>
    <scope>NUCLEOTIDE SEQUENCE [LARGE SCALE GENOMIC DNA]</scope>
    <source>
        <strain evidence="8 9">DSM 5476</strain>
    </source>
</reference>
<evidence type="ECO:0000256" key="5">
    <source>
        <dbReference type="ARBA" id="ARBA00023136"/>
    </source>
</evidence>
<comment type="similarity">
    <text evidence="6">Belongs to the LPG synthase family.</text>
</comment>
<evidence type="ECO:0000256" key="3">
    <source>
        <dbReference type="ARBA" id="ARBA00022692"/>
    </source>
</evidence>
<keyword evidence="4 6" id="KW-1133">Transmembrane helix</keyword>
<organism evidence="8 9">
    <name type="scientific">[Clostridium] methylpentosum DSM 5476</name>
    <dbReference type="NCBI Taxonomy" id="537013"/>
    <lineage>
        <taxon>Bacteria</taxon>
        <taxon>Bacillati</taxon>
        <taxon>Bacillota</taxon>
        <taxon>Clostridia</taxon>
        <taxon>Eubacteriales</taxon>
        <taxon>Oscillospiraceae</taxon>
        <taxon>Oscillospiraceae incertae sedis</taxon>
    </lineage>
</organism>
<keyword evidence="5 6" id="KW-0472">Membrane</keyword>
<dbReference type="GO" id="GO:0006629">
    <property type="term" value="P:lipid metabolic process"/>
    <property type="evidence" value="ECO:0007669"/>
    <property type="project" value="UniProtKB-KW"/>
</dbReference>
<dbReference type="InterPro" id="IPR022791">
    <property type="entry name" value="L-PG_synthase/AglD"/>
</dbReference>
<comment type="subcellular location">
    <subcellularLocation>
        <location evidence="1 6">Cell membrane</location>
        <topology evidence="1 6">Multi-pass membrane protein</topology>
    </subcellularLocation>
</comment>
<keyword evidence="9" id="KW-1185">Reference proteome</keyword>
<feature type="transmembrane region" description="Helical" evidence="6">
    <location>
        <begin position="5"/>
        <end position="24"/>
    </location>
</feature>
<evidence type="ECO:0000313" key="8">
    <source>
        <dbReference type="EMBL" id="EEG29900.1"/>
    </source>
</evidence>
<evidence type="ECO:0000256" key="6">
    <source>
        <dbReference type="RuleBase" id="RU363042"/>
    </source>
</evidence>
<dbReference type="AlphaFoldDB" id="C0EEZ8"/>
<reference evidence="8 9" key="2">
    <citation type="submission" date="2009-02" db="EMBL/GenBank/DDBJ databases">
        <title>Draft genome sequence of Clostridium methylpentosum (DSM 5476).</title>
        <authorList>
            <person name="Sudarsanam P."/>
            <person name="Ley R."/>
            <person name="Guruge J."/>
            <person name="Turnbaugh P.J."/>
            <person name="Mahowald M."/>
            <person name="Liep D."/>
            <person name="Gordon J."/>
        </authorList>
    </citation>
    <scope>NUCLEOTIDE SEQUENCE [LARGE SCALE GENOMIC DNA]</scope>
    <source>
        <strain evidence="8 9">DSM 5476</strain>
    </source>
</reference>
<gene>
    <name evidence="6" type="primary">mprF</name>
    <name evidence="8" type="ORF">CLOSTMETH_02437</name>
</gene>
<comment type="function">
    <text evidence="6">Catalyzes the transfer of a lysyl group from L-lysyl-tRNA(Lys) to membrane-bound phosphatidylglycerol (PG), which produces lysylphosphatidylglycerol (LPG), a major component of the bacterial membrane with a positive net charge. LPG synthesis contributes to bacterial virulence as it is involved in the resistance mechanism against cationic antimicrobial peptides (CAMP) produces by the host's immune system (defensins, cathelicidins) and by the competing microorganisms.</text>
</comment>
<keyword evidence="6" id="KW-0046">Antibiotic resistance</keyword>
<feature type="transmembrane region" description="Helical" evidence="6">
    <location>
        <begin position="228"/>
        <end position="247"/>
    </location>
</feature>
<keyword evidence="3 6" id="KW-0812">Transmembrane</keyword>
<dbReference type="HOGENOM" id="CLU_039146_0_0_9"/>
<comment type="caution">
    <text evidence="8">The sequence shown here is derived from an EMBL/GenBank/DDBJ whole genome shotgun (WGS) entry which is preliminary data.</text>
</comment>
<keyword evidence="2" id="KW-1003">Cell membrane</keyword>
<evidence type="ECO:0000256" key="7">
    <source>
        <dbReference type="SAM" id="Coils"/>
    </source>
</evidence>
<comment type="catalytic activity">
    <reaction evidence="6">
        <text>L-lysyl-tRNA(Lys) + a 1,2-diacyl-sn-glycero-3-phospho-(1'-sn-glycerol) = a 1,2-diacyl-sn-glycero-3-phospho-1'-(3'-O-L-lysyl)-sn-glycerol + tRNA(Lys)</text>
        <dbReference type="Rhea" id="RHEA:10668"/>
        <dbReference type="Rhea" id="RHEA-COMP:9696"/>
        <dbReference type="Rhea" id="RHEA-COMP:9697"/>
        <dbReference type="ChEBI" id="CHEBI:64716"/>
        <dbReference type="ChEBI" id="CHEBI:75792"/>
        <dbReference type="ChEBI" id="CHEBI:78442"/>
        <dbReference type="ChEBI" id="CHEBI:78529"/>
        <dbReference type="EC" id="2.3.2.3"/>
    </reaction>
</comment>
<keyword evidence="6" id="KW-0443">Lipid metabolism</keyword>
<dbReference type="EC" id="2.3.2.3" evidence="6"/>
<dbReference type="EMBL" id="ACEC01000082">
    <property type="protein sequence ID" value="EEG29900.1"/>
    <property type="molecule type" value="Genomic_DNA"/>
</dbReference>
<feature type="transmembrane region" description="Helical" evidence="6">
    <location>
        <begin position="304"/>
        <end position="326"/>
    </location>
</feature>
<proteinExistence type="inferred from homology"/>
<dbReference type="NCBIfam" id="TIGR00374">
    <property type="entry name" value="flippase-like domain"/>
    <property type="match status" value="1"/>
</dbReference>
<evidence type="ECO:0000256" key="1">
    <source>
        <dbReference type="ARBA" id="ARBA00004651"/>
    </source>
</evidence>
<evidence type="ECO:0000313" key="9">
    <source>
        <dbReference type="Proteomes" id="UP000003340"/>
    </source>
</evidence>
<dbReference type="GO" id="GO:0005886">
    <property type="term" value="C:plasma membrane"/>
    <property type="evidence" value="ECO:0007669"/>
    <property type="project" value="UniProtKB-SubCell"/>
</dbReference>
<protein>
    <recommendedName>
        <fullName evidence="6">Phosphatidylglycerol lysyltransferase</fullName>
        <ecNumber evidence="6">2.3.2.3</ecNumber>
    </recommendedName>
    <alternativeName>
        <fullName evidence="6">Lysylphosphatidylglycerol synthase</fullName>
    </alternativeName>
</protein>
<dbReference type="GO" id="GO:0046677">
    <property type="term" value="P:response to antibiotic"/>
    <property type="evidence" value="ECO:0007669"/>
    <property type="project" value="UniProtKB-KW"/>
</dbReference>
<dbReference type="PANTHER" id="PTHR37693:SF1">
    <property type="entry name" value="INTEGRAL MEMBRANE PROTEIN"/>
    <property type="match status" value="1"/>
</dbReference>
<dbReference type="STRING" id="537013.CLOSTMETH_02437"/>